<evidence type="ECO:0000256" key="3">
    <source>
        <dbReference type="ARBA" id="ARBA00022755"/>
    </source>
</evidence>
<evidence type="ECO:0000313" key="7">
    <source>
        <dbReference type="Proteomes" id="UP001600943"/>
    </source>
</evidence>
<evidence type="ECO:0000256" key="2">
    <source>
        <dbReference type="ARBA" id="ARBA00022679"/>
    </source>
</evidence>
<protein>
    <recommendedName>
        <fullName evidence="4">Phosphoribosylglycinamide formyltransferase</fullName>
        <ecNumber evidence="4">2.1.2.2</ecNumber>
    </recommendedName>
    <alternativeName>
        <fullName evidence="4">5'-phosphoribosylglycinamide transformylase</fullName>
    </alternativeName>
    <alternativeName>
        <fullName evidence="4">GAR transformylase</fullName>
        <shortName evidence="4">GART</shortName>
    </alternativeName>
</protein>
<dbReference type="InterPro" id="IPR004607">
    <property type="entry name" value="GART"/>
</dbReference>
<dbReference type="InterPro" id="IPR002376">
    <property type="entry name" value="Formyl_transf_N"/>
</dbReference>
<feature type="binding site" evidence="4">
    <location>
        <position position="108"/>
    </location>
    <ligand>
        <name>(6R)-10-formyltetrahydrofolate</name>
        <dbReference type="ChEBI" id="CHEBI:195366"/>
    </ligand>
</feature>
<keyword evidence="2 4" id="KW-0808">Transferase</keyword>
<evidence type="ECO:0000256" key="1">
    <source>
        <dbReference type="ARBA" id="ARBA00005054"/>
    </source>
</evidence>
<comment type="caution">
    <text evidence="6">The sequence shown here is derived from an EMBL/GenBank/DDBJ whole genome shotgun (WGS) entry which is preliminary data.</text>
</comment>
<comment type="catalytic activity">
    <reaction evidence="4">
        <text>N(1)-(5-phospho-beta-D-ribosyl)glycinamide + (6R)-10-formyltetrahydrofolate = N(2)-formyl-N(1)-(5-phospho-beta-D-ribosyl)glycinamide + (6S)-5,6,7,8-tetrahydrofolate + H(+)</text>
        <dbReference type="Rhea" id="RHEA:15053"/>
        <dbReference type="ChEBI" id="CHEBI:15378"/>
        <dbReference type="ChEBI" id="CHEBI:57453"/>
        <dbReference type="ChEBI" id="CHEBI:143788"/>
        <dbReference type="ChEBI" id="CHEBI:147286"/>
        <dbReference type="ChEBI" id="CHEBI:195366"/>
        <dbReference type="EC" id="2.1.2.2"/>
    </reaction>
</comment>
<comment type="caution">
    <text evidence="4">Lacks conserved residue(s) required for the propagation of feature annotation.</text>
</comment>
<feature type="binding site" evidence="4">
    <location>
        <position position="66"/>
    </location>
    <ligand>
        <name>(6R)-10-formyltetrahydrofolate</name>
        <dbReference type="ChEBI" id="CHEBI:195366"/>
    </ligand>
</feature>
<dbReference type="HAMAP" id="MF_01930">
    <property type="entry name" value="PurN"/>
    <property type="match status" value="1"/>
</dbReference>
<dbReference type="RefSeq" id="WP_095170466.1">
    <property type="nucleotide sequence ID" value="NZ_BAABYW010000001.1"/>
</dbReference>
<dbReference type="CDD" id="cd08645">
    <property type="entry name" value="FMT_core_GART"/>
    <property type="match status" value="1"/>
</dbReference>
<feature type="binding site" evidence="4">
    <location>
        <begin position="12"/>
        <end position="14"/>
    </location>
    <ligand>
        <name>N(1)-(5-phospho-beta-D-ribosyl)glycinamide</name>
        <dbReference type="ChEBI" id="CHEBI:143788"/>
    </ligand>
</feature>
<comment type="pathway">
    <text evidence="1 4">Purine metabolism; IMP biosynthesis via de novo pathway; N(2)-formyl-N(1)-(5-phospho-D-ribosyl)glycinamide from N(1)-(5-phospho-D-ribosyl)glycinamide (10-formyl THF route): step 1/1.</text>
</comment>
<name>A0ABQ0B7F2_9FIRM</name>
<dbReference type="PANTHER" id="PTHR43369">
    <property type="entry name" value="PHOSPHORIBOSYLGLYCINAMIDE FORMYLTRANSFERASE"/>
    <property type="match status" value="1"/>
</dbReference>
<organism evidence="6 7">
    <name type="scientific">Blautia hominis</name>
    <dbReference type="NCBI Taxonomy" id="2025493"/>
    <lineage>
        <taxon>Bacteria</taxon>
        <taxon>Bacillati</taxon>
        <taxon>Bacillota</taxon>
        <taxon>Clostridia</taxon>
        <taxon>Lachnospirales</taxon>
        <taxon>Lachnospiraceae</taxon>
        <taxon>Blautia</taxon>
    </lineage>
</organism>
<dbReference type="PANTHER" id="PTHR43369:SF2">
    <property type="entry name" value="PHOSPHORIBOSYLGLYCINAMIDE FORMYLTRANSFERASE"/>
    <property type="match status" value="1"/>
</dbReference>
<reference evidence="6 7" key="1">
    <citation type="submission" date="2024-04" db="EMBL/GenBank/DDBJ databases">
        <title>Defined microbial consortia suppress multidrug-resistant proinflammatory Enterobacteriaceae via ecological control.</title>
        <authorList>
            <person name="Furuichi M."/>
            <person name="Kawaguchi T."/>
            <person name="Pust M."/>
            <person name="Yasuma K."/>
            <person name="Plichta D."/>
            <person name="Hasegawa N."/>
            <person name="Ohya T."/>
            <person name="Bhattarai S."/>
            <person name="Sasajima S."/>
            <person name="Aoto Y."/>
            <person name="Tuganbaev T."/>
            <person name="Yaginuma M."/>
            <person name="Ueda M."/>
            <person name="Okahashi N."/>
            <person name="Amafuji K."/>
            <person name="Kiridooshi Y."/>
            <person name="Sugita K."/>
            <person name="Strazar M."/>
            <person name="Skelly A."/>
            <person name="Suda W."/>
            <person name="Hattori M."/>
            <person name="Nakamoto N."/>
            <person name="Caballero S."/>
            <person name="Norman J."/>
            <person name="Olle B."/>
            <person name="Tanoue T."/>
            <person name="Arita M."/>
            <person name="Bucci V."/>
            <person name="Atarashi K."/>
            <person name="Xavier R."/>
            <person name="Honda K."/>
        </authorList>
    </citation>
    <scope>NUCLEOTIDE SEQUENCE [LARGE SCALE GENOMIC DNA]</scope>
    <source>
        <strain evidence="7">k04-0078-D8-1</strain>
    </source>
</reference>
<dbReference type="Gene3D" id="3.40.50.170">
    <property type="entry name" value="Formyl transferase, N-terminal domain"/>
    <property type="match status" value="1"/>
</dbReference>
<feature type="site" description="Raises pKa of active site His" evidence="4">
    <location>
        <position position="151"/>
    </location>
</feature>
<dbReference type="InterPro" id="IPR036477">
    <property type="entry name" value="Formyl_transf_N_sf"/>
</dbReference>
<keyword evidence="7" id="KW-1185">Reference proteome</keyword>
<dbReference type="EMBL" id="BAABYW010000001">
    <property type="protein sequence ID" value="GAA6407389.1"/>
    <property type="molecule type" value="Genomic_DNA"/>
</dbReference>
<dbReference type="EC" id="2.1.2.2" evidence="4"/>
<sequence>MLRLAVLVSGGGTNLQAIIDAIDNKTITNAEISVVISNNPGAYALERAKKRGIDAVCVSPKNYENRAAFNQALLETLQSYDPDLIVLAGCLVVIPEIMVRAFPNKIINIHPALIPAFCGTGYYGLKVHEAVLKRGAKVTGATVHFVDEGTDTGPIILQKAVEVKEGDTPEILQLRVMEEAEWVIMPQAIDLIANDRITVEDGIVKTNVTIQ</sequence>
<dbReference type="NCBIfam" id="TIGR00639">
    <property type="entry name" value="PurN"/>
    <property type="match status" value="1"/>
</dbReference>
<comment type="similarity">
    <text evidence="4">Belongs to the GART family.</text>
</comment>
<evidence type="ECO:0000313" key="6">
    <source>
        <dbReference type="EMBL" id="GAA6407389.1"/>
    </source>
</evidence>
<gene>
    <name evidence="4 6" type="primary">purN</name>
    <name evidence="6" type="ORF">K040078D81_15060</name>
</gene>
<dbReference type="SUPFAM" id="SSF53328">
    <property type="entry name" value="Formyltransferase"/>
    <property type="match status" value="1"/>
</dbReference>
<dbReference type="Pfam" id="PF00551">
    <property type="entry name" value="Formyl_trans_N"/>
    <property type="match status" value="1"/>
</dbReference>
<proteinExistence type="inferred from homology"/>
<feature type="active site" description="Proton donor" evidence="4">
    <location>
        <position position="110"/>
    </location>
</feature>
<evidence type="ECO:0000259" key="5">
    <source>
        <dbReference type="Pfam" id="PF00551"/>
    </source>
</evidence>
<keyword evidence="3 4" id="KW-0658">Purine biosynthesis</keyword>
<feature type="domain" description="Formyl transferase N-terminal" evidence="5">
    <location>
        <begin position="3"/>
        <end position="188"/>
    </location>
</feature>
<evidence type="ECO:0000256" key="4">
    <source>
        <dbReference type="HAMAP-Rule" id="MF_01930"/>
    </source>
</evidence>
<comment type="function">
    <text evidence="4">Catalyzes the transfer of a formyl group from 10-formyltetrahydrofolate to 5-phospho-ribosyl-glycinamide (GAR), producing 5-phospho-ribosyl-N-formylglycinamide (FGAR) and tetrahydrofolate.</text>
</comment>
<accession>A0ABQ0B7F2</accession>
<dbReference type="Proteomes" id="UP001600943">
    <property type="component" value="Unassembled WGS sequence"/>
</dbReference>